<dbReference type="InterPro" id="IPR022100">
    <property type="entry name" value="WDHD1/CFT4_beta-prop_2nd"/>
</dbReference>
<proteinExistence type="predicted"/>
<comment type="subcellular location">
    <subcellularLocation>
        <location evidence="1">Nucleus</location>
    </subcellularLocation>
</comment>
<feature type="region of interest" description="Disordered" evidence="5">
    <location>
        <begin position="372"/>
        <end position="403"/>
    </location>
</feature>
<keyword evidence="2" id="KW-0853">WD repeat</keyword>
<dbReference type="InterPro" id="IPR048591">
    <property type="entry name" value="WDHD1/CFT4_hel"/>
</dbReference>
<evidence type="ECO:0000256" key="4">
    <source>
        <dbReference type="ARBA" id="ARBA00023242"/>
    </source>
</evidence>
<keyword evidence="9" id="KW-1185">Reference proteome</keyword>
<dbReference type="SUPFAM" id="SSF50978">
    <property type="entry name" value="WD40 repeat-like"/>
    <property type="match status" value="1"/>
</dbReference>
<reference evidence="8 9" key="1">
    <citation type="submission" date="2016-01" db="EMBL/GenBank/DDBJ databases">
        <title>Genome sequence of the yeast Holleya sinecauda.</title>
        <authorList>
            <person name="Dietrich F.S."/>
        </authorList>
    </citation>
    <scope>NUCLEOTIDE SEQUENCE [LARGE SCALE GENOMIC DNA]</scope>
    <source>
        <strain evidence="8 9">ATCC 58844</strain>
    </source>
</reference>
<protein>
    <submittedName>
        <fullName evidence="8">HDL039Cp</fullName>
    </submittedName>
</protein>
<accession>A0A0X8HSM7</accession>
<dbReference type="EMBL" id="CP014244">
    <property type="protein sequence ID" value="AMD20705.1"/>
    <property type="molecule type" value="Genomic_DNA"/>
</dbReference>
<evidence type="ECO:0000259" key="7">
    <source>
        <dbReference type="Pfam" id="PF20946"/>
    </source>
</evidence>
<dbReference type="AlphaFoldDB" id="A0A0X8HSM7"/>
<dbReference type="OrthoDB" id="427368at2759"/>
<evidence type="ECO:0000256" key="2">
    <source>
        <dbReference type="ARBA" id="ARBA00022574"/>
    </source>
</evidence>
<dbReference type="Proteomes" id="UP000243052">
    <property type="component" value="Chromosome iv"/>
</dbReference>
<keyword evidence="3" id="KW-0677">Repeat</keyword>
<evidence type="ECO:0000256" key="3">
    <source>
        <dbReference type="ARBA" id="ARBA00022737"/>
    </source>
</evidence>
<evidence type="ECO:0000256" key="1">
    <source>
        <dbReference type="ARBA" id="ARBA00004123"/>
    </source>
</evidence>
<dbReference type="PANTHER" id="PTHR19932:SF10">
    <property type="entry name" value="WD REPEAT AND HMG-BOX DNA-BINDING PROTEIN 1"/>
    <property type="match status" value="1"/>
</dbReference>
<dbReference type="GO" id="GO:0006261">
    <property type="term" value="P:DNA-templated DNA replication"/>
    <property type="evidence" value="ECO:0007669"/>
    <property type="project" value="TreeGrafter"/>
</dbReference>
<evidence type="ECO:0000313" key="9">
    <source>
        <dbReference type="Proteomes" id="UP000243052"/>
    </source>
</evidence>
<evidence type="ECO:0000256" key="5">
    <source>
        <dbReference type="SAM" id="MobiDB-lite"/>
    </source>
</evidence>
<dbReference type="Gene3D" id="2.130.10.10">
    <property type="entry name" value="YVTN repeat-like/Quinoprotein amine dehydrogenase"/>
    <property type="match status" value="1"/>
</dbReference>
<sequence length="878" mass="99234">MPEISDKLVFQSGEKTLLGLLSDKNCLFVVNKNQLTKVLYLDQPHNEPEILETCQSPTSVFAYEDSYILVTSINGDVYQYSKGGKTELLFRSALPLRDCVAIHAGKTCVVGGDDLELTFIDLNVGHKKDTIRLNEQLSQMSYNSQMNILTVTLVDGTIVFYSLTSETPNEVKRLEGYIEKNFYNDIGLNEEGTAEYCDENRLCTRVSWHPRGLQFAIPSKDGTVKIFNLSDFSLIKTLALQAKSYFTSLLFEPIQGRYIAATDLSNRLTIWDTISGKVYYSKDLSYKLTNIIWNAKGSSLELLLGTWTGEVVTVKGIAELDAFSADKNDSLENELPKSKKNALFLDSDDDELGTPLPSQYNENDTKLDLNSENVFTDNEDQEENSKREYNYGDDEQFIDDDDDDGGYVTKKPKIGPVASLSSTVRISKNQPQSRFHYKPISPGGTPFGSADKRYLTMSNLGFVWTVKSASGQFTITVSFFDVGRFREYHFEDLFGYDVCSLSEDGTFFAQSKSGDIFYRPHDSFSHSKWTKKIPLAPSERITSIAATPKKVVVATSLGYIRMFNVFGIPMSLEKMSPVVAIAAYEYRIFAVHYSPYHGILYSLFEQSTENGGKYYQKECPLPISLQLFNGQSDQQISYTFSEFNPLGIKSLFFSSFGDPCIFGYDNVLLVLSKWRNPMESRWIPLVDSQLELWMLSGGKNPTDVHVWPLGLNYDTMNYILIKGKHFWPEFPLPLPSEMEIRIPLLDKDQLVKNEKENNNEQEEVVVPVTIAAEEEYLRSKILVELLTDTIENDGELYGNENEILQSLFGAHDRSLLRLFAAACSNQDSDKALSLVKELKQDKALTAATKIAQRAELLMLVKKVAEIRDARYELQLART</sequence>
<dbReference type="RefSeq" id="XP_017987701.1">
    <property type="nucleotide sequence ID" value="XM_018131721.1"/>
</dbReference>
<feature type="domain" description="WDHD1/CFT4 helical bundle" evidence="7">
    <location>
        <begin position="771"/>
        <end position="872"/>
    </location>
</feature>
<name>A0A0X8HSM7_9SACH</name>
<feature type="domain" description="WDHD1/CFT4 second beta-propeller" evidence="6">
    <location>
        <begin position="438"/>
        <end position="744"/>
    </location>
</feature>
<evidence type="ECO:0000259" key="6">
    <source>
        <dbReference type="Pfam" id="PF12341"/>
    </source>
</evidence>
<dbReference type="GO" id="GO:0043596">
    <property type="term" value="C:nuclear replication fork"/>
    <property type="evidence" value="ECO:0007669"/>
    <property type="project" value="TreeGrafter"/>
</dbReference>
<dbReference type="GO" id="GO:0000278">
    <property type="term" value="P:mitotic cell cycle"/>
    <property type="evidence" value="ECO:0007669"/>
    <property type="project" value="TreeGrafter"/>
</dbReference>
<dbReference type="GO" id="GO:0003682">
    <property type="term" value="F:chromatin binding"/>
    <property type="evidence" value="ECO:0007669"/>
    <property type="project" value="TreeGrafter"/>
</dbReference>
<dbReference type="InterPro" id="IPR036322">
    <property type="entry name" value="WD40_repeat_dom_sf"/>
</dbReference>
<dbReference type="InterPro" id="IPR015943">
    <property type="entry name" value="WD40/YVTN_repeat-like_dom_sf"/>
</dbReference>
<feature type="region of interest" description="Disordered" evidence="5">
    <location>
        <begin position="346"/>
        <end position="365"/>
    </location>
</feature>
<dbReference type="PANTHER" id="PTHR19932">
    <property type="entry name" value="WD REPEAT AND HMG-BOX DNA BINDING PROTEIN"/>
    <property type="match status" value="1"/>
</dbReference>
<feature type="compositionally biased region" description="Acidic residues" evidence="5">
    <location>
        <begin position="391"/>
        <end position="403"/>
    </location>
</feature>
<dbReference type="GO" id="GO:0006281">
    <property type="term" value="P:DNA repair"/>
    <property type="evidence" value="ECO:0007669"/>
    <property type="project" value="TreeGrafter"/>
</dbReference>
<dbReference type="Pfam" id="PF20946">
    <property type="entry name" value="Ctf4_C"/>
    <property type="match status" value="1"/>
</dbReference>
<organism evidence="8 9">
    <name type="scientific">Eremothecium sinecaudum</name>
    <dbReference type="NCBI Taxonomy" id="45286"/>
    <lineage>
        <taxon>Eukaryota</taxon>
        <taxon>Fungi</taxon>
        <taxon>Dikarya</taxon>
        <taxon>Ascomycota</taxon>
        <taxon>Saccharomycotina</taxon>
        <taxon>Saccharomycetes</taxon>
        <taxon>Saccharomycetales</taxon>
        <taxon>Saccharomycetaceae</taxon>
        <taxon>Eremothecium</taxon>
    </lineage>
</organism>
<keyword evidence="4" id="KW-0539">Nucleus</keyword>
<dbReference type="STRING" id="45286.A0A0X8HSM7"/>
<dbReference type="GeneID" id="28723965"/>
<gene>
    <name evidence="8" type="ORF">AW171_hschr42612</name>
</gene>
<evidence type="ECO:0000313" key="8">
    <source>
        <dbReference type="EMBL" id="AMD20705.1"/>
    </source>
</evidence>
<dbReference type="Pfam" id="PF12341">
    <property type="entry name" value="Mcl1_mid"/>
    <property type="match status" value="1"/>
</dbReference>